<reference evidence="3 4" key="1">
    <citation type="journal article" date="2010" name="Stand. Genomic Sci.">
        <title>Complete genome sequence of Conexibacter woesei type strain (ID131577).</title>
        <authorList>
            <person name="Pukall R."/>
            <person name="Lapidus A."/>
            <person name="Glavina Del Rio T."/>
            <person name="Copeland A."/>
            <person name="Tice H."/>
            <person name="Cheng J.-F."/>
            <person name="Lucas S."/>
            <person name="Chen F."/>
            <person name="Nolan M."/>
            <person name="Bruce D."/>
            <person name="Goodwin L."/>
            <person name="Pitluck S."/>
            <person name="Mavromatis K."/>
            <person name="Ivanova N."/>
            <person name="Ovchinnikova G."/>
            <person name="Pati A."/>
            <person name="Chen A."/>
            <person name="Palaniappan K."/>
            <person name="Land M."/>
            <person name="Hauser L."/>
            <person name="Chang Y.-J."/>
            <person name="Jeffries C.D."/>
            <person name="Chain P."/>
            <person name="Meincke L."/>
            <person name="Sims D."/>
            <person name="Brettin T."/>
            <person name="Detter J.C."/>
            <person name="Rohde M."/>
            <person name="Goeker M."/>
            <person name="Bristow J."/>
            <person name="Eisen J.A."/>
            <person name="Markowitz V."/>
            <person name="Kyrpides N.C."/>
            <person name="Klenk H.-P."/>
            <person name="Hugenholtz P."/>
        </authorList>
    </citation>
    <scope>NUCLEOTIDE SEQUENCE [LARGE SCALE GENOMIC DNA]</scope>
    <source>
        <strain evidence="4">DSM 14684 / CIP 108061 / JCM 11494 / NBRC 100937 / ID131577</strain>
    </source>
</reference>
<dbReference type="SMART" id="SM00849">
    <property type="entry name" value="Lactamase_B"/>
    <property type="match status" value="1"/>
</dbReference>
<dbReference type="RefSeq" id="WP_012933020.1">
    <property type="nucleotide sequence ID" value="NC_013739.1"/>
</dbReference>
<dbReference type="SUPFAM" id="SSF56281">
    <property type="entry name" value="Metallo-hydrolase/oxidoreductase"/>
    <property type="match status" value="1"/>
</dbReference>
<dbReference type="InterPro" id="IPR036388">
    <property type="entry name" value="WH-like_DNA-bd_sf"/>
</dbReference>
<dbReference type="EMBL" id="CP001854">
    <property type="protein sequence ID" value="ADB49969.1"/>
    <property type="molecule type" value="Genomic_DNA"/>
</dbReference>
<dbReference type="PANTHER" id="PTHR23131:SF0">
    <property type="entry name" value="ENDORIBONUCLEASE LACTB2"/>
    <property type="match status" value="1"/>
</dbReference>
<evidence type="ECO:0000256" key="1">
    <source>
        <dbReference type="SAM" id="MobiDB-lite"/>
    </source>
</evidence>
<proteinExistence type="predicted"/>
<organism evidence="3 4">
    <name type="scientific">Conexibacter woesei (strain DSM 14684 / CCUG 47730 / CIP 108061 / JCM 11494 / NBRC 100937 / ID131577)</name>
    <dbReference type="NCBI Taxonomy" id="469383"/>
    <lineage>
        <taxon>Bacteria</taxon>
        <taxon>Bacillati</taxon>
        <taxon>Actinomycetota</taxon>
        <taxon>Thermoleophilia</taxon>
        <taxon>Solirubrobacterales</taxon>
        <taxon>Conexibacteraceae</taxon>
        <taxon>Conexibacter</taxon>
    </lineage>
</organism>
<evidence type="ECO:0000313" key="3">
    <source>
        <dbReference type="EMBL" id="ADB49969.1"/>
    </source>
</evidence>
<dbReference type="InterPro" id="IPR050662">
    <property type="entry name" value="Sec-metab_biosynth-thioest"/>
</dbReference>
<dbReference type="KEGG" id="cwo:Cwoe_1541"/>
<dbReference type="InterPro" id="IPR041516">
    <property type="entry name" value="LACTB2_WH"/>
</dbReference>
<gene>
    <name evidence="3" type="ordered locus">Cwoe_1541</name>
</gene>
<evidence type="ECO:0000313" key="4">
    <source>
        <dbReference type="Proteomes" id="UP000008229"/>
    </source>
</evidence>
<dbReference type="CDD" id="cd16278">
    <property type="entry name" value="metallo-hydrolase-like_MBL-fold"/>
    <property type="match status" value="1"/>
</dbReference>
<reference evidence="4" key="2">
    <citation type="submission" date="2010-01" db="EMBL/GenBank/DDBJ databases">
        <title>The complete genome of Conexibacter woesei DSM 14684.</title>
        <authorList>
            <consortium name="US DOE Joint Genome Institute (JGI-PGF)"/>
            <person name="Lucas S."/>
            <person name="Copeland A."/>
            <person name="Lapidus A."/>
            <person name="Glavina del Rio T."/>
            <person name="Dalin E."/>
            <person name="Tice H."/>
            <person name="Bruce D."/>
            <person name="Goodwin L."/>
            <person name="Pitluck S."/>
            <person name="Kyrpides N."/>
            <person name="Mavromatis K."/>
            <person name="Ivanova N."/>
            <person name="Mikhailova N."/>
            <person name="Chertkov O."/>
            <person name="Brettin T."/>
            <person name="Detter J.C."/>
            <person name="Han C."/>
            <person name="Larimer F."/>
            <person name="Land M."/>
            <person name="Hauser L."/>
            <person name="Markowitz V."/>
            <person name="Cheng J.-F."/>
            <person name="Hugenholtz P."/>
            <person name="Woyke T."/>
            <person name="Wu D."/>
            <person name="Pukall R."/>
            <person name="Steenblock K."/>
            <person name="Schneider S."/>
            <person name="Klenk H.-P."/>
            <person name="Eisen J.A."/>
        </authorList>
    </citation>
    <scope>NUCLEOTIDE SEQUENCE [LARGE SCALE GENOMIC DNA]</scope>
    <source>
        <strain evidence="4">DSM 14684 / CIP 108061 / JCM 11494 / NBRC 100937 / ID131577</strain>
    </source>
</reference>
<dbReference type="eggNOG" id="COG0491">
    <property type="taxonomic scope" value="Bacteria"/>
</dbReference>
<dbReference type="Gene3D" id="3.60.15.10">
    <property type="entry name" value="Ribonuclease Z/Hydroxyacylglutathione hydrolase-like"/>
    <property type="match status" value="1"/>
</dbReference>
<dbReference type="Pfam" id="PF17778">
    <property type="entry name" value="WHD_BLACT"/>
    <property type="match status" value="1"/>
</dbReference>
<feature type="region of interest" description="Disordered" evidence="1">
    <location>
        <begin position="244"/>
        <end position="267"/>
    </location>
</feature>
<accession>D3EZZ3</accession>
<dbReference type="Proteomes" id="UP000008229">
    <property type="component" value="Chromosome"/>
</dbReference>
<evidence type="ECO:0000259" key="2">
    <source>
        <dbReference type="SMART" id="SM00849"/>
    </source>
</evidence>
<name>D3EZZ3_CONWI</name>
<dbReference type="Gene3D" id="1.10.10.10">
    <property type="entry name" value="Winged helix-like DNA-binding domain superfamily/Winged helix DNA-binding domain"/>
    <property type="match status" value="1"/>
</dbReference>
<dbReference type="PANTHER" id="PTHR23131">
    <property type="entry name" value="ENDORIBONUCLEASE LACTB2"/>
    <property type="match status" value="1"/>
</dbReference>
<dbReference type="OrthoDB" id="9788263at2"/>
<dbReference type="InterPro" id="IPR036866">
    <property type="entry name" value="RibonucZ/Hydroxyglut_hydro"/>
</dbReference>
<dbReference type="AlphaFoldDB" id="D3EZZ3"/>
<protein>
    <submittedName>
        <fullName evidence="3">Beta-lactamase domain protein</fullName>
    </submittedName>
</protein>
<keyword evidence="4" id="KW-1185">Reference proteome</keyword>
<sequence length="267" mass="27905">MDLLARRDVAEVRAGNPGPFTLTGTNSWIVGRDPAWVIDPGPALASHLDALAAELERRGGLGGIALTHDHPDHAEAVGPLRERAGAVPIAAARGDVELLLADGDRAGPLTAVATRGHAPDHLAFALGEIVFSGDAVLGEGSSLLIPDPGALADYLAGLERLRRLRPALICPAHGPLVTDPEAKLAEYRAHRVERERLVLEALGAGLRTVDELLAAAWADAPAVLRPAAAITLAAHLDKLDDEGRLPEGVERPPWPVALGRVGRPRGG</sequence>
<dbReference type="STRING" id="469383.Cwoe_1541"/>
<dbReference type="HOGENOM" id="CLU_048478_2_1_11"/>
<dbReference type="Pfam" id="PF00753">
    <property type="entry name" value="Lactamase_B"/>
    <property type="match status" value="2"/>
</dbReference>
<dbReference type="InterPro" id="IPR001279">
    <property type="entry name" value="Metallo-B-lactamas"/>
</dbReference>
<feature type="domain" description="Metallo-beta-lactamase" evidence="2">
    <location>
        <begin position="24"/>
        <end position="173"/>
    </location>
</feature>